<gene>
    <name evidence="2" type="ORF">RhiirA5_383059</name>
</gene>
<evidence type="ECO:0000313" key="2">
    <source>
        <dbReference type="EMBL" id="PKB99613.1"/>
    </source>
</evidence>
<proteinExistence type="predicted"/>
<reference evidence="2 3" key="2">
    <citation type="submission" date="2017-09" db="EMBL/GenBank/DDBJ databases">
        <title>Extensive intraspecific genome diversity in a model arbuscular mycorrhizal fungus.</title>
        <authorList>
            <person name="Chen E.C."/>
            <person name="Morin E."/>
            <person name="Beaudet D."/>
            <person name="Noel J."/>
            <person name="Ndikumana S."/>
            <person name="Charron P."/>
            <person name="St-Onge C."/>
            <person name="Giorgi J."/>
            <person name="Grigoriev I.V."/>
            <person name="Roux C."/>
            <person name="Martin F.M."/>
            <person name="Corradi N."/>
        </authorList>
    </citation>
    <scope>NUCLEOTIDE SEQUENCE [LARGE SCALE GENOMIC DNA]</scope>
    <source>
        <strain evidence="2 3">A5</strain>
    </source>
</reference>
<feature type="compositionally biased region" description="Basic and acidic residues" evidence="1">
    <location>
        <begin position="50"/>
        <end position="91"/>
    </location>
</feature>
<evidence type="ECO:0000313" key="3">
    <source>
        <dbReference type="Proteomes" id="UP000232722"/>
    </source>
</evidence>
<name>A0A2I1FA19_9GLOM</name>
<comment type="caution">
    <text evidence="2">The sequence shown here is derived from an EMBL/GenBank/DDBJ whole genome shotgun (WGS) entry which is preliminary data.</text>
</comment>
<dbReference type="OrthoDB" id="2423441at2759"/>
<feature type="compositionally biased region" description="Basic and acidic residues" evidence="1">
    <location>
        <begin position="101"/>
        <end position="113"/>
    </location>
</feature>
<feature type="compositionally biased region" description="Basic residues" evidence="1">
    <location>
        <begin position="1"/>
        <end position="22"/>
    </location>
</feature>
<reference evidence="2 3" key="1">
    <citation type="submission" date="2016-04" db="EMBL/GenBank/DDBJ databases">
        <title>Genome analyses suggest a sexual origin of heterokaryosis in a supposedly ancient asexual fungus.</title>
        <authorList>
            <person name="Ropars J."/>
            <person name="Sedzielewska K."/>
            <person name="Noel J."/>
            <person name="Charron P."/>
            <person name="Farinelli L."/>
            <person name="Marton T."/>
            <person name="Kruger M."/>
            <person name="Pelin A."/>
            <person name="Brachmann A."/>
            <person name="Corradi N."/>
        </authorList>
    </citation>
    <scope>NUCLEOTIDE SEQUENCE [LARGE SCALE GENOMIC DNA]</scope>
    <source>
        <strain evidence="2 3">A5</strain>
    </source>
</reference>
<dbReference type="AlphaFoldDB" id="A0A2I1FA19"/>
<dbReference type="Proteomes" id="UP000232722">
    <property type="component" value="Unassembled WGS sequence"/>
</dbReference>
<feature type="region of interest" description="Disordered" evidence="1">
    <location>
        <begin position="235"/>
        <end position="267"/>
    </location>
</feature>
<sequence length="403" mass="47401">MRSRKPFKFNKSSKSHMSHKKRNESVSLSPSSKRNKRNSSFDSPSPGRKKTPDIDDKRRSRHSSETRGKSSGRINEKRSRDSSTDSRDERRGRSRTRKGNRSCDKRSNRSYSRDHKRKSVREDHLVEEVLIIKKAQLGNNTATTNQYESVSPKQTFLMQHAAIDEEQCKSFRNEVFQILSNLDSSLFLDYTKSWNEIQNHVIKETMPTIDKSLSSKVQYNSTELKNVLQQLHRHRRENWKISQNSEKAKEDKKRKGTNSRRSEKYEKDLEEIVDNGAYHSDEISETDEEMAMKEINELVRPKNKLDKHVIHVYDKPWRSVEVKKLLRIADSVGESLQHTKVQRKRWYRDKIFKDNSEPPDNAPKWGHQINPYNVNSKTCNIFFVANLNIAKYVKLDFSQFDIL</sequence>
<dbReference type="VEuPathDB" id="FungiDB:RhiirFUN_024137"/>
<dbReference type="VEuPathDB" id="FungiDB:RhiirA1_467760"/>
<protein>
    <submittedName>
        <fullName evidence="2">Uncharacterized protein</fullName>
    </submittedName>
</protein>
<dbReference type="VEuPathDB" id="FungiDB:FUN_006514"/>
<evidence type="ECO:0000256" key="1">
    <source>
        <dbReference type="SAM" id="MobiDB-lite"/>
    </source>
</evidence>
<dbReference type="EMBL" id="LLXJ01002129">
    <property type="protein sequence ID" value="PKB99613.1"/>
    <property type="molecule type" value="Genomic_DNA"/>
</dbReference>
<feature type="region of interest" description="Disordered" evidence="1">
    <location>
        <begin position="1"/>
        <end position="120"/>
    </location>
</feature>
<accession>A0A2I1FA19</accession>
<organism evidence="2 3">
    <name type="scientific">Rhizophagus irregularis</name>
    <dbReference type="NCBI Taxonomy" id="588596"/>
    <lineage>
        <taxon>Eukaryota</taxon>
        <taxon>Fungi</taxon>
        <taxon>Fungi incertae sedis</taxon>
        <taxon>Mucoromycota</taxon>
        <taxon>Glomeromycotina</taxon>
        <taxon>Glomeromycetes</taxon>
        <taxon>Glomerales</taxon>
        <taxon>Glomeraceae</taxon>
        <taxon>Rhizophagus</taxon>
    </lineage>
</organism>